<protein>
    <submittedName>
        <fullName evidence="2">Uncharacterized protein</fullName>
    </submittedName>
</protein>
<proteinExistence type="predicted"/>
<keyword evidence="3" id="KW-1185">Reference proteome</keyword>
<sequence>MRYDGMPSTEVLVFLTTPPGRPVTLLNSVPYRVSKTLPNKEARVCASRVLCPLTLSAVPIPSGIRVGAGDGRSGLRDQTKKGQVEGPRLCPLGHGEPGGGGYRGRRGFEQRDSRGQETGLEQCPHEEAW</sequence>
<evidence type="ECO:0000313" key="3">
    <source>
        <dbReference type="Proteomes" id="UP000052978"/>
    </source>
</evidence>
<feature type="region of interest" description="Disordered" evidence="1">
    <location>
        <begin position="62"/>
        <end position="129"/>
    </location>
</feature>
<feature type="compositionally biased region" description="Basic and acidic residues" evidence="1">
    <location>
        <begin position="73"/>
        <end position="83"/>
    </location>
</feature>
<dbReference type="EMBL" id="KE163683">
    <property type="protein sequence ID" value="EPQ13209.1"/>
    <property type="molecule type" value="Genomic_DNA"/>
</dbReference>
<evidence type="ECO:0000256" key="1">
    <source>
        <dbReference type="SAM" id="MobiDB-lite"/>
    </source>
</evidence>
<dbReference type="AlphaFoldDB" id="S7N7T7"/>
<accession>S7N7T7</accession>
<feature type="compositionally biased region" description="Basic and acidic residues" evidence="1">
    <location>
        <begin position="106"/>
        <end position="115"/>
    </location>
</feature>
<dbReference type="Proteomes" id="UP000052978">
    <property type="component" value="Unassembled WGS sequence"/>
</dbReference>
<reference evidence="2 3" key="1">
    <citation type="journal article" date="2013" name="Nat. Commun.">
        <title>Genome analysis reveals insights into physiology and longevity of the Brandt's bat Myotis brandtii.</title>
        <authorList>
            <person name="Seim I."/>
            <person name="Fang X."/>
            <person name="Xiong Z."/>
            <person name="Lobanov A.V."/>
            <person name="Huang Z."/>
            <person name="Ma S."/>
            <person name="Feng Y."/>
            <person name="Turanov A.A."/>
            <person name="Zhu Y."/>
            <person name="Lenz T.L."/>
            <person name="Gerashchenko M.V."/>
            <person name="Fan D."/>
            <person name="Hee Yim S."/>
            <person name="Yao X."/>
            <person name="Jordan D."/>
            <person name="Xiong Y."/>
            <person name="Ma Y."/>
            <person name="Lyapunov A.N."/>
            <person name="Chen G."/>
            <person name="Kulakova O.I."/>
            <person name="Sun Y."/>
            <person name="Lee S.G."/>
            <person name="Bronson R.T."/>
            <person name="Moskalev A.A."/>
            <person name="Sunyaev S.R."/>
            <person name="Zhang G."/>
            <person name="Krogh A."/>
            <person name="Wang J."/>
            <person name="Gladyshev V.N."/>
        </authorList>
    </citation>
    <scope>NUCLEOTIDE SEQUENCE [LARGE SCALE GENOMIC DNA]</scope>
</reference>
<gene>
    <name evidence="2" type="ORF">D623_10029557</name>
</gene>
<organism evidence="2 3">
    <name type="scientific">Myotis brandtii</name>
    <name type="common">Brandt's bat</name>
    <dbReference type="NCBI Taxonomy" id="109478"/>
    <lineage>
        <taxon>Eukaryota</taxon>
        <taxon>Metazoa</taxon>
        <taxon>Chordata</taxon>
        <taxon>Craniata</taxon>
        <taxon>Vertebrata</taxon>
        <taxon>Euteleostomi</taxon>
        <taxon>Mammalia</taxon>
        <taxon>Eutheria</taxon>
        <taxon>Laurasiatheria</taxon>
        <taxon>Chiroptera</taxon>
        <taxon>Yangochiroptera</taxon>
        <taxon>Vespertilionidae</taxon>
        <taxon>Myotis</taxon>
    </lineage>
</organism>
<name>S7N7T7_MYOBR</name>
<evidence type="ECO:0000313" key="2">
    <source>
        <dbReference type="EMBL" id="EPQ13209.1"/>
    </source>
</evidence>